<evidence type="ECO:0000313" key="3">
    <source>
        <dbReference type="Proteomes" id="UP000613208"/>
    </source>
</evidence>
<evidence type="ECO:0000313" key="2">
    <source>
        <dbReference type="EMBL" id="GFO85020.1"/>
    </source>
</evidence>
<comment type="caution">
    <text evidence="2">The sequence shown here is derived from an EMBL/GenBank/DDBJ whole genome shotgun (WGS) entry which is preliminary data.</text>
</comment>
<dbReference type="AlphaFoldDB" id="A0A916Q8W4"/>
<keyword evidence="3" id="KW-1185">Reference proteome</keyword>
<feature type="domain" description="HTH cro/C1-type" evidence="1">
    <location>
        <begin position="15"/>
        <end position="48"/>
    </location>
</feature>
<dbReference type="GO" id="GO:0003677">
    <property type="term" value="F:DNA binding"/>
    <property type="evidence" value="ECO:0007669"/>
    <property type="project" value="InterPro"/>
</dbReference>
<dbReference type="CDD" id="cd00093">
    <property type="entry name" value="HTH_XRE"/>
    <property type="match status" value="1"/>
</dbReference>
<dbReference type="InterPro" id="IPR010982">
    <property type="entry name" value="Lambda_DNA-bd_dom_sf"/>
</dbReference>
<sequence length="147" mass="17053">MTREEFIALCDGKEKMIRTEYGFSQQKMSEVIGISKKKLVEIEKGRRSLGWTGSVALCSIFSDSDILETAFGGYPEEIIKSLAFDQGEIIYKKTMGGHVWWRELEQKNGYKIQQNIISKHYRILDQNNQRIGASFDYEEIKLHLDHL</sequence>
<dbReference type="Gene3D" id="1.10.260.40">
    <property type="entry name" value="lambda repressor-like DNA-binding domains"/>
    <property type="match status" value="1"/>
</dbReference>
<evidence type="ECO:0000259" key="1">
    <source>
        <dbReference type="PROSITE" id="PS50943"/>
    </source>
</evidence>
<dbReference type="EMBL" id="BLYI01000027">
    <property type="protein sequence ID" value="GFO85020.1"/>
    <property type="molecule type" value="Genomic_DNA"/>
</dbReference>
<name>A0A916Q8W4_9FIRM</name>
<organism evidence="2 3">
    <name type="scientific">Anaerostipes butyraticus</name>
    <dbReference type="NCBI Taxonomy" id="645466"/>
    <lineage>
        <taxon>Bacteria</taxon>
        <taxon>Bacillati</taxon>
        <taxon>Bacillota</taxon>
        <taxon>Clostridia</taxon>
        <taxon>Lachnospirales</taxon>
        <taxon>Lachnospiraceae</taxon>
        <taxon>Anaerostipes</taxon>
    </lineage>
</organism>
<dbReference type="PROSITE" id="PS50943">
    <property type="entry name" value="HTH_CROC1"/>
    <property type="match status" value="1"/>
</dbReference>
<protein>
    <submittedName>
        <fullName evidence="2">XRE family transcriptional regulator</fullName>
    </submittedName>
</protein>
<accession>A0A916Q8W4</accession>
<dbReference type="RefSeq" id="WP_201310719.1">
    <property type="nucleotide sequence ID" value="NZ_BLYI01000027.1"/>
</dbReference>
<gene>
    <name evidence="2" type="ORF">ANBU17_13670</name>
</gene>
<reference evidence="2" key="1">
    <citation type="submission" date="2020-06" db="EMBL/GenBank/DDBJ databases">
        <title>Characterization of fructooligosaccharide metabolism and fructooligosaccharide-degrading enzymes in human commensal butyrate producers.</title>
        <authorList>
            <person name="Tanno H."/>
            <person name="Fujii T."/>
            <person name="Hirano K."/>
            <person name="Maeno S."/>
            <person name="Tonozuka T."/>
            <person name="Sakamoto M."/>
            <person name="Ohkuma M."/>
            <person name="Tochio T."/>
            <person name="Endo A."/>
        </authorList>
    </citation>
    <scope>NUCLEOTIDE SEQUENCE</scope>
    <source>
        <strain evidence="2">JCM 17466</strain>
    </source>
</reference>
<dbReference type="SUPFAM" id="SSF47413">
    <property type="entry name" value="lambda repressor-like DNA-binding domains"/>
    <property type="match status" value="1"/>
</dbReference>
<dbReference type="InterPro" id="IPR001387">
    <property type="entry name" value="Cro/C1-type_HTH"/>
</dbReference>
<proteinExistence type="predicted"/>
<dbReference type="Proteomes" id="UP000613208">
    <property type="component" value="Unassembled WGS sequence"/>
</dbReference>